<keyword evidence="4" id="KW-1185">Reference proteome</keyword>
<sequence length="344" mass="39165">MNLRICTCPDCIKKKTISNTGESISGCWLHPSTCAKHWSQHNSSLDNLENLALALPPTSPLSRRPEQNHPTSPVAHTSEESESELEMAVNKTEPECISKFLPGLMFSIVHAEYCITIFVEIIYLFIVWLSLLCGVSQQNCRIARDWIILIIRNFRTLPLDLNSYQSAHKDVRTMTKRLRLDPEIECYTCCPKCFSLYKPEYTPTTCCYRRSKKSQVCGKILMKSTADPLITQFQHISSAIQHRPDPPKQFVPHVTYHTQKFESWLELMGRLLTFNNPKLGTALRSRTTGSYLAMKFGLHSPCTMIPAPHKPDMTTISHILEPLVDELLLLNTSVFLRTPNFPNG</sequence>
<protein>
    <submittedName>
        <fullName evidence="3">Uncharacterized protein</fullName>
    </submittedName>
</protein>
<feature type="non-terminal residue" evidence="3">
    <location>
        <position position="344"/>
    </location>
</feature>
<keyword evidence="2" id="KW-1133">Transmembrane helix</keyword>
<dbReference type="EMBL" id="LAVV01008576">
    <property type="protein sequence ID" value="KNZ52460.1"/>
    <property type="molecule type" value="Genomic_DNA"/>
</dbReference>
<evidence type="ECO:0000256" key="1">
    <source>
        <dbReference type="SAM" id="MobiDB-lite"/>
    </source>
</evidence>
<evidence type="ECO:0000313" key="4">
    <source>
        <dbReference type="Proteomes" id="UP000037035"/>
    </source>
</evidence>
<keyword evidence="2" id="KW-0472">Membrane</keyword>
<dbReference type="AlphaFoldDB" id="A0A0L6UX86"/>
<evidence type="ECO:0000256" key="2">
    <source>
        <dbReference type="SAM" id="Phobius"/>
    </source>
</evidence>
<organism evidence="3 4">
    <name type="scientific">Puccinia sorghi</name>
    <dbReference type="NCBI Taxonomy" id="27349"/>
    <lineage>
        <taxon>Eukaryota</taxon>
        <taxon>Fungi</taxon>
        <taxon>Dikarya</taxon>
        <taxon>Basidiomycota</taxon>
        <taxon>Pucciniomycotina</taxon>
        <taxon>Pucciniomycetes</taxon>
        <taxon>Pucciniales</taxon>
        <taxon>Pucciniaceae</taxon>
        <taxon>Puccinia</taxon>
    </lineage>
</organism>
<proteinExistence type="predicted"/>
<gene>
    <name evidence="3" type="ORF">VP01_3567g3</name>
</gene>
<dbReference type="Proteomes" id="UP000037035">
    <property type="component" value="Unassembled WGS sequence"/>
</dbReference>
<reference evidence="3 4" key="1">
    <citation type="submission" date="2015-08" db="EMBL/GenBank/DDBJ databases">
        <title>Next Generation Sequencing and Analysis of the Genome of Puccinia sorghi L Schw, the Causal Agent of Maize Common Rust.</title>
        <authorList>
            <person name="Rochi L."/>
            <person name="Burguener G."/>
            <person name="Darino M."/>
            <person name="Turjanski A."/>
            <person name="Kreff E."/>
            <person name="Dieguez M.J."/>
            <person name="Sacco F."/>
        </authorList>
    </citation>
    <scope>NUCLEOTIDE SEQUENCE [LARGE SCALE GENOMIC DNA]</scope>
    <source>
        <strain evidence="3 4">RO10H11247</strain>
    </source>
</reference>
<dbReference type="VEuPathDB" id="FungiDB:VP01_3567g3"/>
<dbReference type="OrthoDB" id="2517153at2759"/>
<comment type="caution">
    <text evidence="3">The sequence shown here is derived from an EMBL/GenBank/DDBJ whole genome shotgun (WGS) entry which is preliminary data.</text>
</comment>
<keyword evidence="2" id="KW-0812">Transmembrane</keyword>
<name>A0A0L6UX86_9BASI</name>
<feature type="region of interest" description="Disordered" evidence="1">
    <location>
        <begin position="59"/>
        <end position="84"/>
    </location>
</feature>
<accession>A0A0L6UX86</accession>
<evidence type="ECO:0000313" key="3">
    <source>
        <dbReference type="EMBL" id="KNZ52460.1"/>
    </source>
</evidence>
<feature type="transmembrane region" description="Helical" evidence="2">
    <location>
        <begin position="113"/>
        <end position="131"/>
    </location>
</feature>